<dbReference type="AlphaFoldDB" id="U7D8Y6"/>
<feature type="chain" id="PRO_5004682283" description="Secreted protein" evidence="2">
    <location>
        <begin position="21"/>
        <end position="48"/>
    </location>
</feature>
<organism evidence="3 4">
    <name type="scientific">Chitinivibrio alkaliphilus ACht1</name>
    <dbReference type="NCBI Taxonomy" id="1313304"/>
    <lineage>
        <taxon>Bacteria</taxon>
        <taxon>Pseudomonadati</taxon>
        <taxon>Fibrobacterota</taxon>
        <taxon>Chitinivibrionia</taxon>
        <taxon>Chitinivibrionales</taxon>
        <taxon>Chitinivibrionaceae</taxon>
        <taxon>Chitinivibrio</taxon>
    </lineage>
</organism>
<accession>U7D8Y6</accession>
<evidence type="ECO:0000256" key="2">
    <source>
        <dbReference type="SAM" id="SignalP"/>
    </source>
</evidence>
<evidence type="ECO:0000256" key="1">
    <source>
        <dbReference type="SAM" id="MobiDB-lite"/>
    </source>
</evidence>
<feature type="region of interest" description="Disordered" evidence="1">
    <location>
        <begin position="20"/>
        <end position="48"/>
    </location>
</feature>
<name>U7D8Y6_9BACT</name>
<evidence type="ECO:0000313" key="3">
    <source>
        <dbReference type="EMBL" id="ERP38849.1"/>
    </source>
</evidence>
<dbReference type="STRING" id="1313304.CALK_0624"/>
<keyword evidence="4" id="KW-1185">Reference proteome</keyword>
<reference evidence="3 4" key="1">
    <citation type="journal article" date="2013" name="Environ. Microbiol.">
        <title>Genome analysis of Chitinivibrio alkaliphilus gen. nov., sp. nov., a novel extremely haloalkaliphilic anaerobic chitinolytic bacterium from the candidate phylum Termite Group 3.</title>
        <authorList>
            <person name="Sorokin D.Y."/>
            <person name="Gumerov V.M."/>
            <person name="Rakitin A.L."/>
            <person name="Beletsky A.V."/>
            <person name="Damste J.S."/>
            <person name="Muyzer G."/>
            <person name="Mardanov A.V."/>
            <person name="Ravin N.V."/>
        </authorList>
    </citation>
    <scope>NUCLEOTIDE SEQUENCE [LARGE SCALE GENOMIC DNA]</scope>
    <source>
        <strain evidence="3 4">ACht1</strain>
    </source>
</reference>
<dbReference type="PROSITE" id="PS51257">
    <property type="entry name" value="PROKAR_LIPOPROTEIN"/>
    <property type="match status" value="1"/>
</dbReference>
<keyword evidence="2" id="KW-0732">Signal</keyword>
<feature type="signal peptide" evidence="2">
    <location>
        <begin position="1"/>
        <end position="20"/>
    </location>
</feature>
<gene>
    <name evidence="3" type="ORF">CALK_0624</name>
</gene>
<protein>
    <recommendedName>
        <fullName evidence="5">Secreted protein</fullName>
    </recommendedName>
</protein>
<sequence length="48" mass="5347">MKYVVLLCMFALFVSCSSGSLLSPGTGDDSTVSDEWVPERWDDEDNDE</sequence>
<proteinExistence type="predicted"/>
<dbReference type="EMBL" id="ASJR01000004">
    <property type="protein sequence ID" value="ERP38849.1"/>
    <property type="molecule type" value="Genomic_DNA"/>
</dbReference>
<dbReference type="RefSeq" id="WP_022636148.1">
    <property type="nucleotide sequence ID" value="NZ_ASJR01000004.1"/>
</dbReference>
<dbReference type="Proteomes" id="UP000017148">
    <property type="component" value="Unassembled WGS sequence"/>
</dbReference>
<evidence type="ECO:0008006" key="5">
    <source>
        <dbReference type="Google" id="ProtNLM"/>
    </source>
</evidence>
<comment type="caution">
    <text evidence="3">The sequence shown here is derived from an EMBL/GenBank/DDBJ whole genome shotgun (WGS) entry which is preliminary data.</text>
</comment>
<evidence type="ECO:0000313" key="4">
    <source>
        <dbReference type="Proteomes" id="UP000017148"/>
    </source>
</evidence>